<dbReference type="Proteomes" id="UP000273044">
    <property type="component" value="Chromosome"/>
</dbReference>
<evidence type="ECO:0000313" key="2">
    <source>
        <dbReference type="Proteomes" id="UP000273044"/>
    </source>
</evidence>
<evidence type="ECO:0000313" key="1">
    <source>
        <dbReference type="EMBL" id="VEH69436.1"/>
    </source>
</evidence>
<reference evidence="1 2" key="1">
    <citation type="submission" date="2018-12" db="EMBL/GenBank/DDBJ databases">
        <authorList>
            <consortium name="Pathogen Informatics"/>
        </authorList>
    </citation>
    <scope>NUCLEOTIDE SEQUENCE [LARGE SCALE GENOMIC DNA]</scope>
    <source>
        <strain evidence="1 2">NCTC12967</strain>
    </source>
</reference>
<dbReference type="EMBL" id="LR134406">
    <property type="protein sequence ID" value="VEH69436.1"/>
    <property type="molecule type" value="Genomic_DNA"/>
</dbReference>
<proteinExistence type="predicted"/>
<keyword evidence="2" id="KW-1185">Reference proteome</keyword>
<gene>
    <name evidence="1" type="ORF">NCTC12967_00705</name>
</gene>
<sequence length="231" mass="25105">MNRVMSFFETRSARSRVKCLWESVLLAFLISASLVGCSQGGFEVVESPSSVVTMTVGPVDEFHVVPPEGWVMIPLGRKWGFVHCVVSADGNDGFSAASLRVSYKEVRELKEYRGQRSGDHFVIDIRKSHDQSLGGAQGDENVTDGQVLPDRLIAGERAYGHEYLHTKDGVSQRFQEWFIGRHDGLWTITLVSAPGETVVPAEAVAALDTIEWIPAGGAGSSVSPVPTAEES</sequence>
<dbReference type="AlphaFoldDB" id="A0A3S4VHX2"/>
<accession>A0A3S4VHX2</accession>
<name>A0A3S4VHX2_9ACTN</name>
<protein>
    <submittedName>
        <fullName evidence="1">Uncharacterized protein</fullName>
    </submittedName>
</protein>
<organism evidence="1 2">
    <name type="scientific">Arachnia propionica</name>
    <dbReference type="NCBI Taxonomy" id="1750"/>
    <lineage>
        <taxon>Bacteria</taxon>
        <taxon>Bacillati</taxon>
        <taxon>Actinomycetota</taxon>
        <taxon>Actinomycetes</taxon>
        <taxon>Propionibacteriales</taxon>
        <taxon>Propionibacteriaceae</taxon>
        <taxon>Arachnia</taxon>
    </lineage>
</organism>